<dbReference type="InterPro" id="IPR017907">
    <property type="entry name" value="Znf_RING_CS"/>
</dbReference>
<evidence type="ECO:0000256" key="2">
    <source>
        <dbReference type="ARBA" id="ARBA00022771"/>
    </source>
</evidence>
<dbReference type="InterPro" id="IPR001870">
    <property type="entry name" value="B30.2/SPRY"/>
</dbReference>
<keyword evidence="10" id="KW-1185">Reference proteome</keyword>
<dbReference type="PROSITE" id="PS50119">
    <property type="entry name" value="ZF_BBOX"/>
    <property type="match status" value="1"/>
</dbReference>
<dbReference type="PRINTS" id="PR01407">
    <property type="entry name" value="BUTYPHLNCDUF"/>
</dbReference>
<dbReference type="GO" id="GO:0016567">
    <property type="term" value="P:protein ubiquitination"/>
    <property type="evidence" value="ECO:0007669"/>
    <property type="project" value="InterPro"/>
</dbReference>
<keyword evidence="3" id="KW-0862">Zinc</keyword>
<dbReference type="GeneTree" id="ENSGT00940000154126"/>
<dbReference type="Ensembl" id="ENSLACT00000016048.1">
    <property type="protein sequence ID" value="ENSLACP00000015938.1"/>
    <property type="gene ID" value="ENSLACG00000014035.1"/>
</dbReference>
<dbReference type="HOGENOM" id="CLU_013137_0_3_1"/>
<evidence type="ECO:0000259" key="8">
    <source>
        <dbReference type="PROSITE" id="PS50188"/>
    </source>
</evidence>
<protein>
    <recommendedName>
        <fullName evidence="11">Tripartite motif containing 69</fullName>
    </recommendedName>
</protein>
<dbReference type="GO" id="GO:0004842">
    <property type="term" value="F:ubiquitin-protein transferase activity"/>
    <property type="evidence" value="ECO:0007669"/>
    <property type="project" value="InterPro"/>
</dbReference>
<feature type="domain" description="B30.2/SPRY" evidence="8">
    <location>
        <begin position="299"/>
        <end position="488"/>
    </location>
</feature>
<dbReference type="SMART" id="SM00336">
    <property type="entry name" value="BBOX"/>
    <property type="match status" value="1"/>
</dbReference>
<dbReference type="Bgee" id="ENSLACG00000014035">
    <property type="expression patterns" value="Expressed in pectoral fin and 1 other cell type or tissue"/>
</dbReference>
<dbReference type="PROSITE" id="PS00518">
    <property type="entry name" value="ZF_RING_1"/>
    <property type="match status" value="1"/>
</dbReference>
<dbReference type="PANTHER" id="PTHR24103">
    <property type="entry name" value="E3 UBIQUITIN-PROTEIN LIGASE TRIM"/>
    <property type="match status" value="1"/>
</dbReference>
<name>H3B217_LATCH</name>
<dbReference type="SMART" id="SM00184">
    <property type="entry name" value="RING"/>
    <property type="match status" value="1"/>
</dbReference>
<keyword evidence="2 4" id="KW-0863">Zinc-finger</keyword>
<organism evidence="9 10">
    <name type="scientific">Latimeria chalumnae</name>
    <name type="common">Coelacanth</name>
    <dbReference type="NCBI Taxonomy" id="7897"/>
    <lineage>
        <taxon>Eukaryota</taxon>
        <taxon>Metazoa</taxon>
        <taxon>Chordata</taxon>
        <taxon>Craniata</taxon>
        <taxon>Vertebrata</taxon>
        <taxon>Euteleostomi</taxon>
        <taxon>Coelacanthiformes</taxon>
        <taxon>Coelacanthidae</taxon>
        <taxon>Latimeria</taxon>
    </lineage>
</organism>
<dbReference type="InterPro" id="IPR006574">
    <property type="entry name" value="PRY"/>
</dbReference>
<dbReference type="CDD" id="cd16594">
    <property type="entry name" value="RING-HC_TRIM7-like_C-IV"/>
    <property type="match status" value="1"/>
</dbReference>
<evidence type="ECO:0000256" key="5">
    <source>
        <dbReference type="SAM" id="Coils"/>
    </source>
</evidence>
<dbReference type="InterPro" id="IPR003879">
    <property type="entry name" value="Butyrophylin_SPRY"/>
</dbReference>
<sequence length="488" mass="57713">TMATLMKKAGSDFCCSICLDFYKDPVILDCSHTFCRACISQVWEREQRRLCCPQCRQVFSHKSLRPNLALANIVESFKEMDSRAETSEPSRKRQKLEEKEEFYCEEHEEKLKLFCKEDQKLVCLICGMSQTHKSHNHLPIKEAFQIYKEKLEKSVQGLQSQLKEAYKCREEKVTRFLKETEQTPQKRKVNHLKQQIRDDFSKLHEFLYKEEVKLKEKLERKEMEILKQLEDNGIKTAQVISKLEQTISEIQKRLNSQRAEELLKDIYNLYYRAEVKFEKPDRISTDLREGEFIGPLQYRVWRRMREVMDCPVKWLPDSITIDPKTAKPDLSVSVDRTSLQFTTSPQNVSDNPKRFRSYCAALGSEGFNSGRHYWEMEVGDKSEWMLGVARESVERKHIVTTSIENGFYILKKDKKGYTVYNPFTNVPLPVKPRKIGVYLDYEGGQVSFYNAENMSHIHSYTNRFTEKMYPYFDTWRCLILMKKKRVSN</sequence>
<evidence type="ECO:0000256" key="1">
    <source>
        <dbReference type="ARBA" id="ARBA00022723"/>
    </source>
</evidence>
<feature type="domain" description="RING-type" evidence="6">
    <location>
        <begin position="15"/>
        <end position="56"/>
    </location>
</feature>
<dbReference type="InterPro" id="IPR013083">
    <property type="entry name" value="Znf_RING/FYVE/PHD"/>
</dbReference>
<evidence type="ECO:0008006" key="11">
    <source>
        <dbReference type="Google" id="ProtNLM"/>
    </source>
</evidence>
<dbReference type="Gene3D" id="3.30.40.10">
    <property type="entry name" value="Zinc/RING finger domain, C3HC4 (zinc finger)"/>
    <property type="match status" value="1"/>
</dbReference>
<dbReference type="eggNOG" id="KOG2177">
    <property type="taxonomic scope" value="Eukaryota"/>
</dbReference>
<dbReference type="CDD" id="cd13733">
    <property type="entry name" value="SPRY_PRY_C-I_1"/>
    <property type="match status" value="1"/>
</dbReference>
<reference evidence="10" key="1">
    <citation type="submission" date="2011-08" db="EMBL/GenBank/DDBJ databases">
        <title>The draft genome of Latimeria chalumnae.</title>
        <authorList>
            <person name="Di Palma F."/>
            <person name="Alfoldi J."/>
            <person name="Johnson J."/>
            <person name="Berlin A."/>
            <person name="Gnerre S."/>
            <person name="Jaffe D."/>
            <person name="MacCallum I."/>
            <person name="Young S."/>
            <person name="Walker B.J."/>
            <person name="Lander E."/>
            <person name="Lindblad-Toh K."/>
        </authorList>
    </citation>
    <scope>NUCLEOTIDE SEQUENCE [LARGE SCALE GENOMIC DNA]</scope>
    <source>
        <strain evidence="10">Wild caught</strain>
    </source>
</reference>
<keyword evidence="1" id="KW-0479">Metal-binding</keyword>
<dbReference type="AlphaFoldDB" id="H3B217"/>
<dbReference type="Gene3D" id="3.30.160.60">
    <property type="entry name" value="Classic Zinc Finger"/>
    <property type="match status" value="1"/>
</dbReference>
<dbReference type="PROSITE" id="PS50089">
    <property type="entry name" value="ZF_RING_2"/>
    <property type="match status" value="1"/>
</dbReference>
<dbReference type="SUPFAM" id="SSF49899">
    <property type="entry name" value="Concanavalin A-like lectins/glucanases"/>
    <property type="match status" value="1"/>
</dbReference>
<dbReference type="OMA" id="QVWEREQ"/>
<proteinExistence type="predicted"/>
<dbReference type="SUPFAM" id="SSF57845">
    <property type="entry name" value="B-box zinc-binding domain"/>
    <property type="match status" value="1"/>
</dbReference>
<reference evidence="9" key="2">
    <citation type="submission" date="2025-08" db="UniProtKB">
        <authorList>
            <consortium name="Ensembl"/>
        </authorList>
    </citation>
    <scope>IDENTIFICATION</scope>
</reference>
<keyword evidence="5" id="KW-0175">Coiled coil</keyword>
<evidence type="ECO:0000259" key="7">
    <source>
        <dbReference type="PROSITE" id="PS50119"/>
    </source>
</evidence>
<dbReference type="InterPro" id="IPR001841">
    <property type="entry name" value="Znf_RING"/>
</dbReference>
<dbReference type="InterPro" id="IPR043136">
    <property type="entry name" value="B30.2/SPRY_sf"/>
</dbReference>
<dbReference type="Pfam" id="PF13445">
    <property type="entry name" value="zf-RING_UBOX"/>
    <property type="match status" value="1"/>
</dbReference>
<dbReference type="SMART" id="SM00449">
    <property type="entry name" value="SPRY"/>
    <property type="match status" value="1"/>
</dbReference>
<dbReference type="Proteomes" id="UP000008672">
    <property type="component" value="Unassembled WGS sequence"/>
</dbReference>
<dbReference type="GO" id="GO:0008270">
    <property type="term" value="F:zinc ion binding"/>
    <property type="evidence" value="ECO:0007669"/>
    <property type="project" value="UniProtKB-KW"/>
</dbReference>
<evidence type="ECO:0000256" key="4">
    <source>
        <dbReference type="PROSITE-ProRule" id="PRU00024"/>
    </source>
</evidence>
<reference evidence="9" key="3">
    <citation type="submission" date="2025-09" db="UniProtKB">
        <authorList>
            <consortium name="Ensembl"/>
        </authorList>
    </citation>
    <scope>IDENTIFICATION</scope>
</reference>
<dbReference type="InterPro" id="IPR050143">
    <property type="entry name" value="TRIM/RBCC"/>
</dbReference>
<accession>H3B217</accession>
<evidence type="ECO:0000313" key="9">
    <source>
        <dbReference type="Ensembl" id="ENSLACP00000015938.1"/>
    </source>
</evidence>
<dbReference type="SMART" id="SM00589">
    <property type="entry name" value="PRY"/>
    <property type="match status" value="1"/>
</dbReference>
<dbReference type="Pfam" id="PF00622">
    <property type="entry name" value="SPRY"/>
    <property type="match status" value="1"/>
</dbReference>
<dbReference type="InterPro" id="IPR013320">
    <property type="entry name" value="ConA-like_dom_sf"/>
</dbReference>
<dbReference type="InterPro" id="IPR027370">
    <property type="entry name" value="Znf-RING_euk"/>
</dbReference>
<dbReference type="InParanoid" id="H3B217"/>
<dbReference type="Pfam" id="PF13765">
    <property type="entry name" value="PRY"/>
    <property type="match status" value="1"/>
</dbReference>
<dbReference type="Gene3D" id="2.60.120.920">
    <property type="match status" value="1"/>
</dbReference>
<dbReference type="Pfam" id="PF00643">
    <property type="entry name" value="zf-B_box"/>
    <property type="match status" value="1"/>
</dbReference>
<dbReference type="PROSITE" id="PS50188">
    <property type="entry name" value="B302_SPRY"/>
    <property type="match status" value="1"/>
</dbReference>
<evidence type="ECO:0000313" key="10">
    <source>
        <dbReference type="Proteomes" id="UP000008672"/>
    </source>
</evidence>
<dbReference type="InterPro" id="IPR003877">
    <property type="entry name" value="SPRY_dom"/>
</dbReference>
<dbReference type="InterPro" id="IPR000315">
    <property type="entry name" value="Znf_B-box"/>
</dbReference>
<evidence type="ECO:0000256" key="3">
    <source>
        <dbReference type="ARBA" id="ARBA00022833"/>
    </source>
</evidence>
<dbReference type="SUPFAM" id="SSF57850">
    <property type="entry name" value="RING/U-box"/>
    <property type="match status" value="1"/>
</dbReference>
<dbReference type="EMBL" id="AFYH01090884">
    <property type="status" value="NOT_ANNOTATED_CDS"/>
    <property type="molecule type" value="Genomic_DNA"/>
</dbReference>
<feature type="coiled-coil region" evidence="5">
    <location>
        <begin position="204"/>
        <end position="260"/>
    </location>
</feature>
<evidence type="ECO:0000259" key="6">
    <source>
        <dbReference type="PROSITE" id="PS50089"/>
    </source>
</evidence>
<dbReference type="InterPro" id="IPR003613">
    <property type="entry name" value="Ubox_domain"/>
</dbReference>
<dbReference type="SMART" id="SM00504">
    <property type="entry name" value="Ubox"/>
    <property type="match status" value="1"/>
</dbReference>
<feature type="domain" description="B box-type" evidence="7">
    <location>
        <begin position="99"/>
        <end position="140"/>
    </location>
</feature>
<dbReference type="FunFam" id="2.60.120.920:FF:000004">
    <property type="entry name" value="Butyrophilin subfamily 1 member A1"/>
    <property type="match status" value="1"/>
</dbReference>